<protein>
    <submittedName>
        <fullName evidence="3">Aminopeptidase P family protein</fullName>
    </submittedName>
</protein>
<dbReference type="PANTHER" id="PTHR46112">
    <property type="entry name" value="AMINOPEPTIDASE"/>
    <property type="match status" value="1"/>
</dbReference>
<accession>A0ABX0VHJ0</accession>
<feature type="domain" description="Peptidase M24" evidence="1">
    <location>
        <begin position="192"/>
        <end position="396"/>
    </location>
</feature>
<dbReference type="Gene3D" id="3.90.230.10">
    <property type="entry name" value="Creatinase/methionine aminopeptidase superfamily"/>
    <property type="match status" value="1"/>
</dbReference>
<dbReference type="InterPro" id="IPR036005">
    <property type="entry name" value="Creatinase/aminopeptidase-like"/>
</dbReference>
<dbReference type="InterPro" id="IPR000587">
    <property type="entry name" value="Creatinase_N"/>
</dbReference>
<evidence type="ECO:0000259" key="1">
    <source>
        <dbReference type="Pfam" id="PF00557"/>
    </source>
</evidence>
<dbReference type="GO" id="GO:0004177">
    <property type="term" value="F:aminopeptidase activity"/>
    <property type="evidence" value="ECO:0007669"/>
    <property type="project" value="UniProtKB-KW"/>
</dbReference>
<evidence type="ECO:0000259" key="2">
    <source>
        <dbReference type="Pfam" id="PF01321"/>
    </source>
</evidence>
<proteinExistence type="predicted"/>
<dbReference type="SUPFAM" id="SSF55920">
    <property type="entry name" value="Creatinase/aminopeptidase"/>
    <property type="match status" value="1"/>
</dbReference>
<gene>
    <name evidence="3" type="ORF">HB375_17490</name>
</gene>
<dbReference type="Proteomes" id="UP000707352">
    <property type="component" value="Unassembled WGS sequence"/>
</dbReference>
<feature type="domain" description="Creatinase N-terminal" evidence="2">
    <location>
        <begin position="7"/>
        <end position="61"/>
    </location>
</feature>
<keyword evidence="4" id="KW-1185">Reference proteome</keyword>
<dbReference type="SUPFAM" id="SSF53092">
    <property type="entry name" value="Creatinase/prolidase N-terminal domain"/>
    <property type="match status" value="1"/>
</dbReference>
<name>A0ABX0VHJ0_9HYPH</name>
<dbReference type="CDD" id="cd01066">
    <property type="entry name" value="APP_MetAP"/>
    <property type="match status" value="1"/>
</dbReference>
<dbReference type="EMBL" id="JAATJS010000008">
    <property type="protein sequence ID" value="NIX78390.1"/>
    <property type="molecule type" value="Genomic_DNA"/>
</dbReference>
<keyword evidence="3" id="KW-0031">Aminopeptidase</keyword>
<reference evidence="3 4" key="1">
    <citation type="submission" date="2020-03" db="EMBL/GenBank/DDBJ databases">
        <title>The genome sequence of Microvirga sp. c23x22.</title>
        <authorList>
            <person name="Zhang X."/>
        </authorList>
    </citation>
    <scope>NUCLEOTIDE SEQUENCE [LARGE SCALE GENOMIC DNA]</scope>
    <source>
        <strain evidence="4">c23x22</strain>
    </source>
</reference>
<dbReference type="InterPro" id="IPR000994">
    <property type="entry name" value="Pept_M24"/>
</dbReference>
<evidence type="ECO:0000313" key="3">
    <source>
        <dbReference type="EMBL" id="NIX78390.1"/>
    </source>
</evidence>
<dbReference type="PANTHER" id="PTHR46112:SF2">
    <property type="entry name" value="XAA-PRO AMINOPEPTIDASE P-RELATED"/>
    <property type="match status" value="1"/>
</dbReference>
<dbReference type="Pfam" id="PF01321">
    <property type="entry name" value="Creatinase_N"/>
    <property type="match status" value="1"/>
</dbReference>
<sequence length="413" mass="44372">MSGFDRERARSLMARAGMDALVLFQPENFRYATGQPGGVATMWRKAGGAIAVVPSDPFDAIIAIVPDLSAPNIRRLAPDIDVREHPIWVDCVDLSSLPGGMPTPDRVTAAYREQRLIHPRPETFDIKRVLSLLRAALYEMGMGSARVGADFSFLPVADFEFIKAELPQIGWIDGSDVIRRLRAIKSPPEIAHLRTASTLAEAGLRRMMTEVRSGASVKALSEAWRDGVRGAVEVAGISNFTGSWDFIAIGPDPWGASGVVERGSIIKADVGCLVSGYSSDGARTFSFGRPSSVARDIFDVLSAAFDVGLEAIRPGATFGAVHAAILGEMRAAGYAEYHRGHFGHGVGASVGSEEWPFISANNDDVIQPGMVLAMETPFYAKGVGALMIEDQLLVTENGIEVMNALPREMIDLA</sequence>
<dbReference type="Pfam" id="PF00557">
    <property type="entry name" value="Peptidase_M24"/>
    <property type="match status" value="1"/>
</dbReference>
<organism evidence="3 4">
    <name type="scientific">Microvirga terricola</name>
    <dbReference type="NCBI Taxonomy" id="2719797"/>
    <lineage>
        <taxon>Bacteria</taxon>
        <taxon>Pseudomonadati</taxon>
        <taxon>Pseudomonadota</taxon>
        <taxon>Alphaproteobacteria</taxon>
        <taxon>Hyphomicrobiales</taxon>
        <taxon>Methylobacteriaceae</taxon>
        <taxon>Microvirga</taxon>
    </lineage>
</organism>
<keyword evidence="3" id="KW-0645">Protease</keyword>
<dbReference type="PRINTS" id="PR00599">
    <property type="entry name" value="MAPEPTIDASE"/>
</dbReference>
<dbReference type="InterPro" id="IPR001714">
    <property type="entry name" value="Pept_M24_MAP"/>
</dbReference>
<dbReference type="Gene3D" id="3.40.350.10">
    <property type="entry name" value="Creatinase/prolidase N-terminal domain"/>
    <property type="match status" value="2"/>
</dbReference>
<evidence type="ECO:0000313" key="4">
    <source>
        <dbReference type="Proteomes" id="UP000707352"/>
    </source>
</evidence>
<comment type="caution">
    <text evidence="3">The sequence shown here is derived from an EMBL/GenBank/DDBJ whole genome shotgun (WGS) entry which is preliminary data.</text>
</comment>
<dbReference type="InterPro" id="IPR050659">
    <property type="entry name" value="Peptidase_M24B"/>
</dbReference>
<dbReference type="InterPro" id="IPR029149">
    <property type="entry name" value="Creatin/AminoP/Spt16_N"/>
</dbReference>
<keyword evidence="3" id="KW-0378">Hydrolase</keyword>